<evidence type="ECO:0000313" key="1">
    <source>
        <dbReference type="EMBL" id="GAA4494588.1"/>
    </source>
</evidence>
<organism evidence="1 2">
    <name type="scientific">Pseudaeromonas paramecii</name>
    <dbReference type="NCBI Taxonomy" id="2138166"/>
    <lineage>
        <taxon>Bacteria</taxon>
        <taxon>Pseudomonadati</taxon>
        <taxon>Pseudomonadota</taxon>
        <taxon>Gammaproteobacteria</taxon>
        <taxon>Aeromonadales</taxon>
        <taxon>Aeromonadaceae</taxon>
        <taxon>Pseudaeromonas</taxon>
    </lineage>
</organism>
<gene>
    <name evidence="1" type="ORF">GCM10023095_06450</name>
</gene>
<dbReference type="EMBL" id="BAABFC010000003">
    <property type="protein sequence ID" value="GAA4494588.1"/>
    <property type="molecule type" value="Genomic_DNA"/>
</dbReference>
<proteinExistence type="predicted"/>
<keyword evidence="2" id="KW-1185">Reference proteome</keyword>
<dbReference type="Proteomes" id="UP001501321">
    <property type="component" value="Unassembled WGS sequence"/>
</dbReference>
<protein>
    <submittedName>
        <fullName evidence="1">Uncharacterized protein</fullName>
    </submittedName>
</protein>
<accession>A0ABP8Q0X4</accession>
<reference evidence="2" key="1">
    <citation type="journal article" date="2019" name="Int. J. Syst. Evol. Microbiol.">
        <title>The Global Catalogue of Microorganisms (GCM) 10K type strain sequencing project: providing services to taxonomists for standard genome sequencing and annotation.</title>
        <authorList>
            <consortium name="The Broad Institute Genomics Platform"/>
            <consortium name="The Broad Institute Genome Sequencing Center for Infectious Disease"/>
            <person name="Wu L."/>
            <person name="Ma J."/>
        </authorList>
    </citation>
    <scope>NUCLEOTIDE SEQUENCE [LARGE SCALE GENOMIC DNA]</scope>
    <source>
        <strain evidence="2">JCM 32226</strain>
    </source>
</reference>
<evidence type="ECO:0000313" key="2">
    <source>
        <dbReference type="Proteomes" id="UP001501321"/>
    </source>
</evidence>
<sequence length="307" mass="35864">MKYCIQILALGKHPEIELSENDFQELKSAREKLSASLGITEKFELMLQNFIELEKELLINSADLIVSPFSHYSQAFDSKLTLNRRIVNLLTSTKIYVDQATKHIRPFFEDKGEVKKEVKSYFCEEHDNSEHYRFMEALRNHVQHDGLAVHNLSYPYRWIGEEPNKLMECRTEIFSRKDLLEEDKDFKRAVLSEMDEKVDINVSAREYVGCLKRIHLKLQDLIGNQTTQARELFEKYISEYEHINNGQVIGLYALSKEEGEPIDKIVDKFSILLDWDDIRVKLNNKHKSLGKIEKMFVSGALITSKSR</sequence>
<comment type="caution">
    <text evidence="1">The sequence shown here is derived from an EMBL/GenBank/DDBJ whole genome shotgun (WGS) entry which is preliminary data.</text>
</comment>
<name>A0ABP8Q0X4_9GAMM</name>
<dbReference type="RefSeq" id="WP_345009998.1">
    <property type="nucleotide sequence ID" value="NZ_BAABFC010000003.1"/>
</dbReference>